<protein>
    <submittedName>
        <fullName evidence="2">Uncharacterized protein</fullName>
    </submittedName>
</protein>
<feature type="region of interest" description="Disordered" evidence="1">
    <location>
        <begin position="200"/>
        <end position="231"/>
    </location>
</feature>
<dbReference type="STRING" id="52.CMC5_024980"/>
<dbReference type="EMBL" id="CP012159">
    <property type="protein sequence ID" value="AKT38352.1"/>
    <property type="molecule type" value="Genomic_DNA"/>
</dbReference>
<reference evidence="2 3" key="1">
    <citation type="submission" date="2015-07" db="EMBL/GenBank/DDBJ databases">
        <title>Genome analysis of myxobacterium Chondromyces crocatus Cm c5 reveals a high potential for natural compound synthesis and the genetic basis for the loss of fruiting body formation.</title>
        <authorList>
            <person name="Zaburannyi N."/>
            <person name="Bunk B."/>
            <person name="Maier J."/>
            <person name="Overmann J."/>
            <person name="Mueller R."/>
        </authorList>
    </citation>
    <scope>NUCLEOTIDE SEQUENCE [LARGE SCALE GENOMIC DNA]</scope>
    <source>
        <strain evidence="2 3">Cm c5</strain>
    </source>
</reference>
<dbReference type="AlphaFoldDB" id="A0A0K1ECE3"/>
<dbReference type="KEGG" id="ccro:CMC5_024980"/>
<proteinExistence type="predicted"/>
<dbReference type="OrthoDB" id="5380756at2"/>
<name>A0A0K1ECE3_CHOCO</name>
<evidence type="ECO:0000313" key="2">
    <source>
        <dbReference type="EMBL" id="AKT38352.1"/>
    </source>
</evidence>
<dbReference type="RefSeq" id="WP_050430585.1">
    <property type="nucleotide sequence ID" value="NZ_CP012159.1"/>
</dbReference>
<evidence type="ECO:0000313" key="3">
    <source>
        <dbReference type="Proteomes" id="UP000067626"/>
    </source>
</evidence>
<gene>
    <name evidence="2" type="ORF">CMC5_024980</name>
</gene>
<organism evidence="2 3">
    <name type="scientific">Chondromyces crocatus</name>
    <dbReference type="NCBI Taxonomy" id="52"/>
    <lineage>
        <taxon>Bacteria</taxon>
        <taxon>Pseudomonadati</taxon>
        <taxon>Myxococcota</taxon>
        <taxon>Polyangia</taxon>
        <taxon>Polyangiales</taxon>
        <taxon>Polyangiaceae</taxon>
        <taxon>Chondromyces</taxon>
    </lineage>
</organism>
<evidence type="ECO:0000256" key="1">
    <source>
        <dbReference type="SAM" id="MobiDB-lite"/>
    </source>
</evidence>
<accession>A0A0K1ECE3</accession>
<dbReference type="Proteomes" id="UP000067626">
    <property type="component" value="Chromosome"/>
</dbReference>
<keyword evidence="3" id="KW-1185">Reference proteome</keyword>
<sequence>MSIFVTREEIEAIDPLLWKVLPLQIRERLPRSLTASPLNTTVLRRAFTMLRPFLERLFQRLGYEEGEPWPQWKLLAAFYLIQEEVGPATLFKVGRQIYATMPWPPSVRSVTDAVMGLDPAFRAAHHDAPDALIGAWRVVEAVPGRMVIESSTLYPCHLEEGTITGVCDGFSNERPRAALLMNRRPKRDGGRVTSFEVVYNPRTDRDRDTPHQTAPTSIDGPCRSQSRESAL</sequence>